<gene>
    <name evidence="1" type="ORF">EVAR_87201_1</name>
</gene>
<name>A0A4C1VVS0_EUMVA</name>
<dbReference type="OrthoDB" id="7377141at2759"/>
<comment type="caution">
    <text evidence="1">The sequence shown here is derived from an EMBL/GenBank/DDBJ whole genome shotgun (WGS) entry which is preliminary data.</text>
</comment>
<reference evidence="1 2" key="1">
    <citation type="journal article" date="2019" name="Commun. Biol.">
        <title>The bagworm genome reveals a unique fibroin gene that provides high tensile strength.</title>
        <authorList>
            <person name="Kono N."/>
            <person name="Nakamura H."/>
            <person name="Ohtoshi R."/>
            <person name="Tomita M."/>
            <person name="Numata K."/>
            <person name="Arakawa K."/>
        </authorList>
    </citation>
    <scope>NUCLEOTIDE SEQUENCE [LARGE SCALE GENOMIC DNA]</scope>
</reference>
<sequence>MEVDNEKVPVNTALLFQKIAASLVNEKESMKDAIAYELSPYPMALFNDSGIMQEKNRHEFSVIQAPEDADRMIITTACDIAKETSKRVVVVGTDVDLAVLLIALTPEERTIDMLKPKILKQPEQTASALRNLLSETPARCRPPARAPSLARASPRLPSPLPLPHLCLKNRHEFSVIQAPEDADRMIITTACDIAKETSKRVVVVGTDVDLAVLLIALTPEERTIDMLKPKILKQPEQVISSRGNIMFKKFILFAHAFSGCDTVSSVFQKGKGRLLQLLEDDLEAQKLAEIFYKKDSLLKDIEKAGEKIMLKLYKSQHSSLNKCRVDRFSVVATKSSAFNLALLPPTSGATYQHSLRTFLQVQLWLGNNLNPETYGWKKTETMFLPVRTQALFGF</sequence>
<dbReference type="PANTHER" id="PTHR46704">
    <property type="entry name" value="CXC DOMAIN-CONTAINING PROTEIN-RELATED"/>
    <property type="match status" value="1"/>
</dbReference>
<accession>A0A4C1VVS0</accession>
<dbReference type="EMBL" id="BGZK01000421">
    <property type="protein sequence ID" value="GBP42650.1"/>
    <property type="molecule type" value="Genomic_DNA"/>
</dbReference>
<evidence type="ECO:0000313" key="2">
    <source>
        <dbReference type="Proteomes" id="UP000299102"/>
    </source>
</evidence>
<dbReference type="Proteomes" id="UP000299102">
    <property type="component" value="Unassembled WGS sequence"/>
</dbReference>
<protein>
    <submittedName>
        <fullName evidence="1">Uncharacterized protein</fullName>
    </submittedName>
</protein>
<evidence type="ECO:0000313" key="1">
    <source>
        <dbReference type="EMBL" id="GBP42650.1"/>
    </source>
</evidence>
<organism evidence="1 2">
    <name type="scientific">Eumeta variegata</name>
    <name type="common">Bagworm moth</name>
    <name type="synonym">Eumeta japonica</name>
    <dbReference type="NCBI Taxonomy" id="151549"/>
    <lineage>
        <taxon>Eukaryota</taxon>
        <taxon>Metazoa</taxon>
        <taxon>Ecdysozoa</taxon>
        <taxon>Arthropoda</taxon>
        <taxon>Hexapoda</taxon>
        <taxon>Insecta</taxon>
        <taxon>Pterygota</taxon>
        <taxon>Neoptera</taxon>
        <taxon>Endopterygota</taxon>
        <taxon>Lepidoptera</taxon>
        <taxon>Glossata</taxon>
        <taxon>Ditrysia</taxon>
        <taxon>Tineoidea</taxon>
        <taxon>Psychidae</taxon>
        <taxon>Oiketicinae</taxon>
        <taxon>Eumeta</taxon>
    </lineage>
</organism>
<proteinExistence type="predicted"/>
<dbReference type="AlphaFoldDB" id="A0A4C1VVS0"/>
<keyword evidence="2" id="KW-1185">Reference proteome</keyword>
<dbReference type="PANTHER" id="PTHR46704:SF1">
    <property type="entry name" value="TELOMERE LENGTH REGULATION PROTEIN TEL2 HOMOLOG"/>
    <property type="match status" value="1"/>
</dbReference>